<dbReference type="PROSITE" id="PS51192">
    <property type="entry name" value="HELICASE_ATP_BIND_1"/>
    <property type="match status" value="1"/>
</dbReference>
<dbReference type="GO" id="GO:0016787">
    <property type="term" value="F:hydrolase activity"/>
    <property type="evidence" value="ECO:0007669"/>
    <property type="project" value="UniProtKB-KW"/>
</dbReference>
<keyword evidence="6" id="KW-0067">ATP-binding</keyword>
<evidence type="ECO:0000256" key="5">
    <source>
        <dbReference type="ARBA" id="ARBA00022806"/>
    </source>
</evidence>
<evidence type="ECO:0000256" key="4">
    <source>
        <dbReference type="ARBA" id="ARBA00022801"/>
    </source>
</evidence>
<dbReference type="EMBL" id="UINC01009937">
    <property type="protein sequence ID" value="SVA44411.1"/>
    <property type="molecule type" value="Genomic_DNA"/>
</dbReference>
<keyword evidence="8" id="KW-0234">DNA repair</keyword>
<name>A0A381VWF2_9ZZZZ</name>
<feature type="non-terminal residue" evidence="10">
    <location>
        <position position="1"/>
    </location>
</feature>
<dbReference type="GO" id="GO:0005524">
    <property type="term" value="F:ATP binding"/>
    <property type="evidence" value="ECO:0007669"/>
    <property type="project" value="UniProtKB-KW"/>
</dbReference>
<evidence type="ECO:0000256" key="1">
    <source>
        <dbReference type="ARBA" id="ARBA00022490"/>
    </source>
</evidence>
<dbReference type="Pfam" id="PF02559">
    <property type="entry name" value="CarD_TRCF_RID"/>
    <property type="match status" value="1"/>
</dbReference>
<feature type="domain" description="Helicase ATP-binding" evidence="9">
    <location>
        <begin position="508"/>
        <end position="613"/>
    </location>
</feature>
<dbReference type="Gene3D" id="2.40.10.170">
    <property type="match status" value="1"/>
</dbReference>
<dbReference type="InterPro" id="IPR014001">
    <property type="entry name" value="Helicase_ATP-bd"/>
</dbReference>
<keyword evidence="7" id="KW-0238">DNA-binding</keyword>
<keyword evidence="1" id="KW-0963">Cytoplasm</keyword>
<sequence>VVSRENTGWELDSFFRWYEKCVLNKYPKKTGPLSAEAAAITLLSVSINRDGLVVIISPNEKTASALYSVCYGLCPDFSFFLPEQGSPRGGVPGFVSESQRYIEESLSALSTKSRFGLIFTTNKALCGLSAPPVRTNDEEINVYIKKKKKMVDVLSFLDRWGYHQTDRVVNPLYYAVRGGIIDVFLFHSRNPVRIEYFGDMVESIRLFNPYSQRTIKKLKQIAFLPRLLEKQTTSESLFSFVSSDSSINIYSVERCGGGDYQILFNKEDGDVSCLKSENISKGVVNNALSENTKTTCVVFSDKPGDFTLPSYFPEKHTVQQVFGSIENGFCLSVPGLIVFGSKDLSGSHFNINSRWMVDGGHSGVASEIIDISDLGWGEPLVHEDFGIGIYRGLEKTGGNECVKLKYADGGAVYVPVYSFNKLHRLVGVSPGSVKLSSLRLKSWSRKKGVIKKHAKRIAKELLKNHALRLGSRGFLYEKEGDFYRAVCESFPFQETGGQLSAMQDVMSDMGKRPPMDRLICGDVGFGKTEIAIRASIRAVESGRLVFVMAPTTVLANQHYISFTKRFFPLGVHVELLSRFRTKTEQKKIIASVSRGNVDVLIGTHRLISDDVHT</sequence>
<dbReference type="PANTHER" id="PTHR47964:SF1">
    <property type="entry name" value="ATP-DEPENDENT DNA HELICASE HOMOLOG RECG, CHLOROPLASTIC"/>
    <property type="match status" value="1"/>
</dbReference>
<dbReference type="InterPro" id="IPR036101">
    <property type="entry name" value="CarD-like/TRCF_RID_sf"/>
</dbReference>
<dbReference type="Gene3D" id="3.40.50.11180">
    <property type="match status" value="1"/>
</dbReference>
<dbReference type="Gene3D" id="3.30.2060.10">
    <property type="entry name" value="Penicillin-binding protein 1b domain"/>
    <property type="match status" value="1"/>
</dbReference>
<dbReference type="InterPro" id="IPR003711">
    <property type="entry name" value="CarD-like/TRCF_RID"/>
</dbReference>
<dbReference type="InterPro" id="IPR027417">
    <property type="entry name" value="P-loop_NTPase"/>
</dbReference>
<protein>
    <recommendedName>
        <fullName evidence="9">Helicase ATP-binding domain-containing protein</fullName>
    </recommendedName>
</protein>
<dbReference type="GO" id="GO:0006281">
    <property type="term" value="P:DNA repair"/>
    <property type="evidence" value="ECO:0007669"/>
    <property type="project" value="UniProtKB-KW"/>
</dbReference>
<keyword evidence="3" id="KW-0227">DNA damage</keyword>
<dbReference type="AlphaFoldDB" id="A0A381VWF2"/>
<gene>
    <name evidence="10" type="ORF">METZ01_LOCUS97265</name>
</gene>
<feature type="non-terminal residue" evidence="10">
    <location>
        <position position="613"/>
    </location>
</feature>
<dbReference type="GO" id="GO:0003677">
    <property type="term" value="F:DNA binding"/>
    <property type="evidence" value="ECO:0007669"/>
    <property type="project" value="UniProtKB-KW"/>
</dbReference>
<organism evidence="10">
    <name type="scientific">marine metagenome</name>
    <dbReference type="NCBI Taxonomy" id="408172"/>
    <lineage>
        <taxon>unclassified sequences</taxon>
        <taxon>metagenomes</taxon>
        <taxon>ecological metagenomes</taxon>
    </lineage>
</organism>
<dbReference type="InterPro" id="IPR041471">
    <property type="entry name" value="UvrB_inter"/>
</dbReference>
<dbReference type="SUPFAM" id="SSF52540">
    <property type="entry name" value="P-loop containing nucleoside triphosphate hydrolases"/>
    <property type="match status" value="2"/>
</dbReference>
<evidence type="ECO:0000256" key="2">
    <source>
        <dbReference type="ARBA" id="ARBA00022741"/>
    </source>
</evidence>
<dbReference type="InterPro" id="IPR011545">
    <property type="entry name" value="DEAD/DEAH_box_helicase_dom"/>
</dbReference>
<dbReference type="Pfam" id="PF00270">
    <property type="entry name" value="DEAD"/>
    <property type="match status" value="1"/>
</dbReference>
<evidence type="ECO:0000256" key="6">
    <source>
        <dbReference type="ARBA" id="ARBA00022840"/>
    </source>
</evidence>
<dbReference type="InterPro" id="IPR047112">
    <property type="entry name" value="RecG/Mfd"/>
</dbReference>
<proteinExistence type="predicted"/>
<dbReference type="Pfam" id="PF17757">
    <property type="entry name" value="UvrB_inter"/>
    <property type="match status" value="1"/>
</dbReference>
<keyword evidence="4" id="KW-0378">Hydrolase</keyword>
<dbReference type="PANTHER" id="PTHR47964">
    <property type="entry name" value="ATP-DEPENDENT DNA HELICASE HOMOLOG RECG, CHLOROPLASTIC"/>
    <property type="match status" value="1"/>
</dbReference>
<keyword evidence="5" id="KW-0347">Helicase</keyword>
<keyword evidence="2" id="KW-0547">Nucleotide-binding</keyword>
<dbReference type="SMART" id="SM01058">
    <property type="entry name" value="CarD_TRCF"/>
    <property type="match status" value="1"/>
</dbReference>
<accession>A0A381VWF2</accession>
<evidence type="ECO:0000313" key="10">
    <source>
        <dbReference type="EMBL" id="SVA44411.1"/>
    </source>
</evidence>
<evidence type="ECO:0000256" key="3">
    <source>
        <dbReference type="ARBA" id="ARBA00022763"/>
    </source>
</evidence>
<dbReference type="SUPFAM" id="SSF141259">
    <property type="entry name" value="CarD-like"/>
    <property type="match status" value="1"/>
</dbReference>
<reference evidence="10" key="1">
    <citation type="submission" date="2018-05" db="EMBL/GenBank/DDBJ databases">
        <authorList>
            <person name="Lanie J.A."/>
            <person name="Ng W.-L."/>
            <person name="Kazmierczak K.M."/>
            <person name="Andrzejewski T.M."/>
            <person name="Davidsen T.M."/>
            <person name="Wayne K.J."/>
            <person name="Tettelin H."/>
            <person name="Glass J.I."/>
            <person name="Rusch D."/>
            <person name="Podicherti R."/>
            <person name="Tsui H.-C.T."/>
            <person name="Winkler M.E."/>
        </authorList>
    </citation>
    <scope>NUCLEOTIDE SEQUENCE</scope>
</reference>
<evidence type="ECO:0000256" key="7">
    <source>
        <dbReference type="ARBA" id="ARBA00023125"/>
    </source>
</evidence>
<dbReference type="Gene3D" id="3.40.50.300">
    <property type="entry name" value="P-loop containing nucleotide triphosphate hydrolases"/>
    <property type="match status" value="1"/>
</dbReference>
<evidence type="ECO:0000256" key="8">
    <source>
        <dbReference type="ARBA" id="ARBA00023204"/>
    </source>
</evidence>
<evidence type="ECO:0000259" key="9">
    <source>
        <dbReference type="PROSITE" id="PS51192"/>
    </source>
</evidence>
<dbReference type="GO" id="GO:0003678">
    <property type="term" value="F:DNA helicase activity"/>
    <property type="evidence" value="ECO:0007669"/>
    <property type="project" value="TreeGrafter"/>
</dbReference>